<keyword evidence="11" id="KW-1185">Reference proteome</keyword>
<dbReference type="Proteomes" id="UP000886520">
    <property type="component" value="Chromosome 20"/>
</dbReference>
<evidence type="ECO:0000256" key="1">
    <source>
        <dbReference type="ARBA" id="ARBA00004651"/>
    </source>
</evidence>
<evidence type="ECO:0000256" key="8">
    <source>
        <dbReference type="RuleBase" id="RU361233"/>
    </source>
</evidence>
<dbReference type="GO" id="GO:0005886">
    <property type="term" value="C:plasma membrane"/>
    <property type="evidence" value="ECO:0007669"/>
    <property type="project" value="UniProtKB-SubCell"/>
</dbReference>
<comment type="subunit">
    <text evidence="3 8">Homodimer and heterodimers.</text>
</comment>
<name>A0A9D4Z7E8_ADICA</name>
<evidence type="ECO:0000256" key="7">
    <source>
        <dbReference type="ARBA" id="ARBA00023136"/>
    </source>
</evidence>
<reference evidence="10" key="1">
    <citation type="submission" date="2021-01" db="EMBL/GenBank/DDBJ databases">
        <title>Adiantum capillus-veneris genome.</title>
        <authorList>
            <person name="Fang Y."/>
            <person name="Liao Q."/>
        </authorList>
    </citation>
    <scope>NUCLEOTIDE SEQUENCE</scope>
    <source>
        <strain evidence="10">H3</strain>
        <tissue evidence="10">Leaf</tissue>
    </source>
</reference>
<comment type="similarity">
    <text evidence="2 8">Belongs to the Casparian strip membrane proteins (CASP) family.</text>
</comment>
<feature type="transmembrane region" description="Helical" evidence="8">
    <location>
        <begin position="86"/>
        <end position="112"/>
    </location>
</feature>
<evidence type="ECO:0000313" key="11">
    <source>
        <dbReference type="Proteomes" id="UP000886520"/>
    </source>
</evidence>
<keyword evidence="4 8" id="KW-1003">Cell membrane</keyword>
<dbReference type="EMBL" id="JABFUD020000020">
    <property type="protein sequence ID" value="KAI5064239.1"/>
    <property type="molecule type" value="Genomic_DNA"/>
</dbReference>
<dbReference type="NCBIfam" id="TIGR01569">
    <property type="entry name" value="A_tha_TIGR01569"/>
    <property type="match status" value="1"/>
</dbReference>
<evidence type="ECO:0000256" key="2">
    <source>
        <dbReference type="ARBA" id="ARBA00007651"/>
    </source>
</evidence>
<evidence type="ECO:0000256" key="3">
    <source>
        <dbReference type="ARBA" id="ARBA00011489"/>
    </source>
</evidence>
<organism evidence="10 11">
    <name type="scientific">Adiantum capillus-veneris</name>
    <name type="common">Maidenhair fern</name>
    <dbReference type="NCBI Taxonomy" id="13818"/>
    <lineage>
        <taxon>Eukaryota</taxon>
        <taxon>Viridiplantae</taxon>
        <taxon>Streptophyta</taxon>
        <taxon>Embryophyta</taxon>
        <taxon>Tracheophyta</taxon>
        <taxon>Polypodiopsida</taxon>
        <taxon>Polypodiidae</taxon>
        <taxon>Polypodiales</taxon>
        <taxon>Pteridineae</taxon>
        <taxon>Pteridaceae</taxon>
        <taxon>Vittarioideae</taxon>
        <taxon>Adiantum</taxon>
    </lineage>
</organism>
<proteinExistence type="inferred from homology"/>
<gene>
    <name evidence="10" type="ORF">GOP47_0020909</name>
</gene>
<dbReference type="PANTHER" id="PTHR33573">
    <property type="entry name" value="CASP-LIKE PROTEIN 4A4"/>
    <property type="match status" value="1"/>
</dbReference>
<sequence length="207" mass="22696">MTPEHPAAGGHNGKVVHYYGHGGETLSPSRKVQGGGRLHPKADALLLLLRFLTLAFSLASLVLMITNSATVRRRLHTVRWTDFDAYRYVLAASAIVCLYSFAEIGLGLWYLFSGRMLMPDSLAQWFDFGHDQGFAYLILSACSAGTAVAHNLRERHILIHGAYGCDEADSFCTKAEISIGLAYGAFLFIALSSLLSGYRLARWLILG</sequence>
<protein>
    <recommendedName>
        <fullName evidence="8">CASP-like protein</fullName>
    </recommendedName>
</protein>
<feature type="transmembrane region" description="Helical" evidence="8">
    <location>
        <begin position="44"/>
        <end position="65"/>
    </location>
</feature>
<dbReference type="PANTHER" id="PTHR33573:SF56">
    <property type="entry name" value="CASP-LIKE PROTEIN 4C1"/>
    <property type="match status" value="1"/>
</dbReference>
<feature type="transmembrane region" description="Helical" evidence="8">
    <location>
        <begin position="132"/>
        <end position="152"/>
    </location>
</feature>
<comment type="subcellular location">
    <subcellularLocation>
        <location evidence="1 8">Cell membrane</location>
        <topology evidence="1 8">Multi-pass membrane protein</topology>
    </subcellularLocation>
</comment>
<dbReference type="Pfam" id="PF04535">
    <property type="entry name" value="CASP_dom"/>
    <property type="match status" value="1"/>
</dbReference>
<evidence type="ECO:0000256" key="6">
    <source>
        <dbReference type="ARBA" id="ARBA00022989"/>
    </source>
</evidence>
<evidence type="ECO:0000256" key="4">
    <source>
        <dbReference type="ARBA" id="ARBA00022475"/>
    </source>
</evidence>
<evidence type="ECO:0000256" key="5">
    <source>
        <dbReference type="ARBA" id="ARBA00022692"/>
    </source>
</evidence>
<dbReference type="OrthoDB" id="1907587at2759"/>
<feature type="domain" description="Casparian strip membrane protein" evidence="9">
    <location>
        <begin position="43"/>
        <end position="188"/>
    </location>
</feature>
<keyword evidence="5 8" id="KW-0812">Transmembrane</keyword>
<dbReference type="InterPro" id="IPR006459">
    <property type="entry name" value="CASP/CASPL"/>
</dbReference>
<feature type="transmembrane region" description="Helical" evidence="8">
    <location>
        <begin position="181"/>
        <end position="201"/>
    </location>
</feature>
<dbReference type="AlphaFoldDB" id="A0A9D4Z7E8"/>
<comment type="caution">
    <text evidence="10">The sequence shown here is derived from an EMBL/GenBank/DDBJ whole genome shotgun (WGS) entry which is preliminary data.</text>
</comment>
<keyword evidence="7 8" id="KW-0472">Membrane</keyword>
<dbReference type="InterPro" id="IPR006702">
    <property type="entry name" value="CASP_dom"/>
</dbReference>
<evidence type="ECO:0000259" key="9">
    <source>
        <dbReference type="Pfam" id="PF04535"/>
    </source>
</evidence>
<accession>A0A9D4Z7E8</accession>
<keyword evidence="6 8" id="KW-1133">Transmembrane helix</keyword>
<evidence type="ECO:0000313" key="10">
    <source>
        <dbReference type="EMBL" id="KAI5064239.1"/>
    </source>
</evidence>